<evidence type="ECO:0000313" key="3">
    <source>
        <dbReference type="Proteomes" id="UP000177053"/>
    </source>
</evidence>
<dbReference type="Pfam" id="PF18901">
    <property type="entry name" value="DUF5657"/>
    <property type="match status" value="1"/>
</dbReference>
<proteinExistence type="predicted"/>
<feature type="transmembrane region" description="Helical" evidence="1">
    <location>
        <begin position="54"/>
        <end position="73"/>
    </location>
</feature>
<evidence type="ECO:0000313" key="2">
    <source>
        <dbReference type="EMBL" id="OGM10788.1"/>
    </source>
</evidence>
<gene>
    <name evidence="2" type="ORF">A2Z22_02790</name>
</gene>
<dbReference type="Proteomes" id="UP000177053">
    <property type="component" value="Unassembled WGS sequence"/>
</dbReference>
<dbReference type="InterPro" id="IPR043716">
    <property type="entry name" value="DUF5657"/>
</dbReference>
<organism evidence="2 3">
    <name type="scientific">Candidatus Woesebacteria bacterium RBG_16_34_12</name>
    <dbReference type="NCBI Taxonomy" id="1802480"/>
    <lineage>
        <taxon>Bacteria</taxon>
        <taxon>Candidatus Woeseibacteriota</taxon>
    </lineage>
</organism>
<dbReference type="EMBL" id="MGFS01000028">
    <property type="protein sequence ID" value="OGM10788.1"/>
    <property type="molecule type" value="Genomic_DNA"/>
</dbReference>
<keyword evidence="1" id="KW-1133">Transmembrane helix</keyword>
<evidence type="ECO:0000256" key="1">
    <source>
        <dbReference type="SAM" id="Phobius"/>
    </source>
</evidence>
<reference evidence="2 3" key="1">
    <citation type="journal article" date="2016" name="Nat. Commun.">
        <title>Thousands of microbial genomes shed light on interconnected biogeochemical processes in an aquifer system.</title>
        <authorList>
            <person name="Anantharaman K."/>
            <person name="Brown C.T."/>
            <person name="Hug L.A."/>
            <person name="Sharon I."/>
            <person name="Castelle C.J."/>
            <person name="Probst A.J."/>
            <person name="Thomas B.C."/>
            <person name="Singh A."/>
            <person name="Wilkins M.J."/>
            <person name="Karaoz U."/>
            <person name="Brodie E.L."/>
            <person name="Williams K.H."/>
            <person name="Hubbard S.S."/>
            <person name="Banfield J.F."/>
        </authorList>
    </citation>
    <scope>NUCLEOTIDE SEQUENCE [LARGE SCALE GENOMIC DNA]</scope>
</reference>
<comment type="caution">
    <text evidence="2">The sequence shown here is derived from an EMBL/GenBank/DDBJ whole genome shotgun (WGS) entry which is preliminary data.</text>
</comment>
<dbReference type="AlphaFoldDB" id="A0A1F7X8T5"/>
<accession>A0A1F7X8T5</accession>
<name>A0A1F7X8T5_9BACT</name>
<protein>
    <submittedName>
        <fullName evidence="2">Uncharacterized protein</fullName>
    </submittedName>
</protein>
<feature type="transmembrane region" description="Helical" evidence="1">
    <location>
        <begin position="13"/>
        <end position="34"/>
    </location>
</feature>
<keyword evidence="1" id="KW-0812">Transmembrane</keyword>
<sequence>MDILKFLGVPVDLVLKTAILIALAIYLVFGYVILKQVRLMNETLEIGFENAIKIVAYIHFILILITFFLAIFIL</sequence>
<keyword evidence="1" id="KW-0472">Membrane</keyword>